<dbReference type="PANTHER" id="PTHR34921">
    <property type="entry name" value="MEIOTIC RECOMBINATION PROTEIN REC114"/>
    <property type="match status" value="1"/>
</dbReference>
<dbReference type="PANTHER" id="PTHR34921:SF1">
    <property type="entry name" value="MEIOTIC RECOMBINATION PROTEIN REC114"/>
    <property type="match status" value="1"/>
</dbReference>
<dbReference type="AlphaFoldDB" id="A0A8X6R0A8"/>
<dbReference type="EMBL" id="BMAW01086105">
    <property type="protein sequence ID" value="GFU46058.1"/>
    <property type="molecule type" value="Genomic_DNA"/>
</dbReference>
<name>A0A8X6R0A8_NEPPI</name>
<sequence>MSDLKLNIRQFVQLYPGENQDLILSYLESDHFLLTKKDVILESFSLPCSKSYLKGVTKADNLLLSYVLQDGSIRQFRIQFDAQDGMDGIAKRKQCTDMLKKYIKITDYDDEVRGISKGNAIANIDEFLLDKMLCRKGYSVNISKGNLKEILTLCLTDNTFPAYVAEVDKMLKSLGKVGVSSEN</sequence>
<proteinExistence type="predicted"/>
<reference evidence="1" key="1">
    <citation type="submission" date="2020-08" db="EMBL/GenBank/DDBJ databases">
        <title>Multicomponent nature underlies the extraordinary mechanical properties of spider dragline silk.</title>
        <authorList>
            <person name="Kono N."/>
            <person name="Nakamura H."/>
            <person name="Mori M."/>
            <person name="Yoshida Y."/>
            <person name="Ohtoshi R."/>
            <person name="Malay A.D."/>
            <person name="Moran D.A.P."/>
            <person name="Tomita M."/>
            <person name="Numata K."/>
            <person name="Arakawa K."/>
        </authorList>
    </citation>
    <scope>NUCLEOTIDE SEQUENCE</scope>
</reference>
<gene>
    <name evidence="1" type="primary">AVEN_42836_1</name>
    <name evidence="1" type="ORF">NPIL_27771</name>
</gene>
<comment type="caution">
    <text evidence="1">The sequence shown here is derived from an EMBL/GenBank/DDBJ whole genome shotgun (WGS) entry which is preliminary data.</text>
</comment>
<dbReference type="InterPro" id="IPR029168">
    <property type="entry name" value="REC114L"/>
</dbReference>
<protein>
    <submittedName>
        <fullName evidence="1">Uncharacterized protein</fullName>
    </submittedName>
</protein>
<dbReference type="OrthoDB" id="6479200at2759"/>
<evidence type="ECO:0000313" key="1">
    <source>
        <dbReference type="EMBL" id="GFU46058.1"/>
    </source>
</evidence>
<evidence type="ECO:0000313" key="2">
    <source>
        <dbReference type="Proteomes" id="UP000887013"/>
    </source>
</evidence>
<accession>A0A8X6R0A8</accession>
<dbReference type="Pfam" id="PF15165">
    <property type="entry name" value="REC114-like"/>
    <property type="match status" value="1"/>
</dbReference>
<organism evidence="1 2">
    <name type="scientific">Nephila pilipes</name>
    <name type="common">Giant wood spider</name>
    <name type="synonym">Nephila maculata</name>
    <dbReference type="NCBI Taxonomy" id="299642"/>
    <lineage>
        <taxon>Eukaryota</taxon>
        <taxon>Metazoa</taxon>
        <taxon>Ecdysozoa</taxon>
        <taxon>Arthropoda</taxon>
        <taxon>Chelicerata</taxon>
        <taxon>Arachnida</taxon>
        <taxon>Araneae</taxon>
        <taxon>Araneomorphae</taxon>
        <taxon>Entelegynae</taxon>
        <taxon>Araneoidea</taxon>
        <taxon>Nephilidae</taxon>
        <taxon>Nephila</taxon>
    </lineage>
</organism>
<keyword evidence="2" id="KW-1185">Reference proteome</keyword>
<dbReference type="Proteomes" id="UP000887013">
    <property type="component" value="Unassembled WGS sequence"/>
</dbReference>